<dbReference type="EMBL" id="CP000155">
    <property type="protein sequence ID" value="ABC33402.1"/>
    <property type="molecule type" value="Genomic_DNA"/>
</dbReference>
<dbReference type="HOGENOM" id="CLU_016931_0_0_6"/>
<accession>Q2S7H2</accession>
<feature type="transmembrane region" description="Helical" evidence="2">
    <location>
        <begin position="436"/>
        <end position="458"/>
    </location>
</feature>
<dbReference type="RefSeq" id="WP_011400452.1">
    <property type="nucleotide sequence ID" value="NC_007645.1"/>
</dbReference>
<organism evidence="4 5">
    <name type="scientific">Hahella chejuensis (strain KCTC 2396)</name>
    <dbReference type="NCBI Taxonomy" id="349521"/>
    <lineage>
        <taxon>Bacteria</taxon>
        <taxon>Pseudomonadati</taxon>
        <taxon>Pseudomonadota</taxon>
        <taxon>Gammaproteobacteria</taxon>
        <taxon>Oceanospirillales</taxon>
        <taxon>Hahellaceae</taxon>
        <taxon>Hahella</taxon>
    </lineage>
</organism>
<dbReference type="OrthoDB" id="9813585at2"/>
<keyword evidence="2" id="KW-1133">Transmembrane helix</keyword>
<proteinExistence type="predicted"/>
<feature type="transmembrane region" description="Helical" evidence="2">
    <location>
        <begin position="405"/>
        <end position="424"/>
    </location>
</feature>
<gene>
    <name evidence="4" type="ordered locus">HCH_06778</name>
</gene>
<keyword evidence="5" id="KW-1185">Reference proteome</keyword>
<feature type="transmembrane region" description="Helical" evidence="2">
    <location>
        <begin position="478"/>
        <end position="499"/>
    </location>
</feature>
<reference evidence="4 5" key="1">
    <citation type="journal article" date="2005" name="Nucleic Acids Res.">
        <title>Genomic blueprint of Hahella chejuensis, a marine microbe producing an algicidal agent.</title>
        <authorList>
            <person name="Jeong H."/>
            <person name="Yim J.H."/>
            <person name="Lee C."/>
            <person name="Choi S.-H."/>
            <person name="Park Y.K."/>
            <person name="Yoon S.H."/>
            <person name="Hur C.-G."/>
            <person name="Kang H.-Y."/>
            <person name="Kim D."/>
            <person name="Lee H.H."/>
            <person name="Park K.H."/>
            <person name="Park S.-H."/>
            <person name="Park H.-S."/>
            <person name="Lee H.K."/>
            <person name="Oh T.K."/>
            <person name="Kim J.F."/>
        </authorList>
    </citation>
    <scope>NUCLEOTIDE SEQUENCE [LARGE SCALE GENOMIC DNA]</scope>
    <source>
        <strain evidence="4 5">KCTC 2396</strain>
    </source>
</reference>
<feature type="transmembrane region" description="Helical" evidence="2">
    <location>
        <begin position="378"/>
        <end position="399"/>
    </location>
</feature>
<evidence type="ECO:0000313" key="4">
    <source>
        <dbReference type="EMBL" id="ABC33402.1"/>
    </source>
</evidence>
<dbReference type="eggNOG" id="COG5283">
    <property type="taxonomic scope" value="Bacteria"/>
</dbReference>
<evidence type="ECO:0000259" key="3">
    <source>
        <dbReference type="Pfam" id="PF10145"/>
    </source>
</evidence>
<keyword evidence="1" id="KW-1188">Viral release from host cell</keyword>
<keyword evidence="2" id="KW-0812">Transmembrane</keyword>
<evidence type="ECO:0000256" key="1">
    <source>
        <dbReference type="ARBA" id="ARBA00022612"/>
    </source>
</evidence>
<evidence type="ECO:0000313" key="5">
    <source>
        <dbReference type="Proteomes" id="UP000000238"/>
    </source>
</evidence>
<dbReference type="Proteomes" id="UP000000238">
    <property type="component" value="Chromosome"/>
</dbReference>
<dbReference type="AlphaFoldDB" id="Q2S7H2"/>
<dbReference type="PANTHER" id="PTHR37813">
    <property type="entry name" value="FELS-2 PROPHAGE PROTEIN"/>
    <property type="match status" value="1"/>
</dbReference>
<name>Q2S7H2_HAHCH</name>
<dbReference type="PANTHER" id="PTHR37813:SF1">
    <property type="entry name" value="FELS-2 PROPHAGE PROTEIN"/>
    <property type="match status" value="1"/>
</dbReference>
<feature type="domain" description="Phage tail tape measure protein" evidence="3">
    <location>
        <begin position="89"/>
        <end position="287"/>
    </location>
</feature>
<dbReference type="KEGG" id="hch:HCH_06778"/>
<protein>
    <submittedName>
        <fullName evidence="4">Phage-related tail protein</fullName>
    </submittedName>
</protein>
<dbReference type="InterPro" id="IPR010090">
    <property type="entry name" value="Phage_tape_meas"/>
</dbReference>
<dbReference type="Pfam" id="PF10145">
    <property type="entry name" value="PhageMin_Tail"/>
    <property type="match status" value="1"/>
</dbReference>
<sequence>MSNKLEKLMFSVSLIDKASGVAGKIQHSLDKLTQHATRGFVQMAAGATGLLGAGVALESMLGPAIEMDRALGEVKSLGVANDALRTLEETALRFSIRYGEAADDFVRSSYDIQSAIAGLSGRELAAFTEAGGVLAKATKSDSATITNYMGTMYGVFQRTAEQMGKAQWVQTLAGQTASAVQMFKTTGAEMAAAFGNLGAEAQSQGVTMAEQMAVLGSLQATMSGTEAGTKYKAFLAGVGNAQKALGLAFTDSEGRLLPMVEILTRIQGKFGDIDTVAKADLLKTAFGSTEAVGLVKLLMQNTQGLAGAIDQLGAQTGMDKARTMAEAMIDPWQRWAAGVNAVKVSLGRAFLPLLQPLLDRMTAGADTLTRWTRLFPNLTRLVAIATLTVIGLVAAASAFALAAGVAQLVLAGWHAVLLLGAGAMRAWSLAVSAGRAALFLLQIGTYLAAGAFTAMRAALLTGAAATWAFSTALLANPITWIVLGVVALIAALAALVIYWDEVSAAASAALGWIMEKWTGLRGIIEDNAFLSAVFAPLLAAADLAGWVIDSFATIPDWWAQFTDWLAQLDPFAVIGAGVDWLIDKINAIPGIEIGDGGEIQLSEKVRQERESIQRFAPALDEGRVNQTPPGGFLQQVSNANTTTHRGVTVEKLEVNATGPVNGFLLADELSMAAG</sequence>
<dbReference type="NCBIfam" id="TIGR01760">
    <property type="entry name" value="tape_meas_TP901"/>
    <property type="match status" value="1"/>
</dbReference>
<evidence type="ECO:0000256" key="2">
    <source>
        <dbReference type="SAM" id="Phobius"/>
    </source>
</evidence>
<keyword evidence="2" id="KW-0472">Membrane</keyword>
<dbReference type="STRING" id="349521.HCH_06778"/>